<evidence type="ECO:0000313" key="8">
    <source>
        <dbReference type="EMBL" id="NYI78325.1"/>
    </source>
</evidence>
<comment type="cofactor">
    <cofactor evidence="1">
        <name>[3Fe-4S] cluster</name>
        <dbReference type="ChEBI" id="CHEBI:21137"/>
    </cofactor>
</comment>
<dbReference type="InterPro" id="IPR051269">
    <property type="entry name" value="Fe-S_cluster_ET"/>
</dbReference>
<sequence length="64" mass="6757">MRIHIDIDQCDGQGQCNLQAADLYLIDDDGFAARADFEVPGGSEEAAERGAASCPMAAIDVLTD</sequence>
<dbReference type="Pfam" id="PF13459">
    <property type="entry name" value="Fer4_15"/>
    <property type="match status" value="1"/>
</dbReference>
<keyword evidence="3" id="KW-0479">Metal-binding</keyword>
<evidence type="ECO:0000256" key="4">
    <source>
        <dbReference type="ARBA" id="ARBA00022982"/>
    </source>
</evidence>
<evidence type="ECO:0000256" key="2">
    <source>
        <dbReference type="ARBA" id="ARBA00022448"/>
    </source>
</evidence>
<dbReference type="GO" id="GO:0051538">
    <property type="term" value="F:3 iron, 4 sulfur cluster binding"/>
    <property type="evidence" value="ECO:0007669"/>
    <property type="project" value="UniProtKB-KW"/>
</dbReference>
<dbReference type="RefSeq" id="WP_179658668.1">
    <property type="nucleotide sequence ID" value="NZ_JACBZR010000001.1"/>
</dbReference>
<evidence type="ECO:0000256" key="3">
    <source>
        <dbReference type="ARBA" id="ARBA00022723"/>
    </source>
</evidence>
<keyword evidence="9" id="KW-1185">Reference proteome</keyword>
<reference evidence="8 9" key="1">
    <citation type="submission" date="2020-07" db="EMBL/GenBank/DDBJ databases">
        <title>Sequencing the genomes of 1000 actinobacteria strains.</title>
        <authorList>
            <person name="Klenk H.-P."/>
        </authorList>
    </citation>
    <scope>NUCLEOTIDE SEQUENCE [LARGE SCALE GENOMIC DNA]</scope>
    <source>
        <strain evidence="8 9">DSM 26487</strain>
    </source>
</reference>
<accession>A0A7Z0DMF0</accession>
<protein>
    <submittedName>
        <fullName evidence="8">Ferredoxin</fullName>
    </submittedName>
</protein>
<evidence type="ECO:0000313" key="9">
    <source>
        <dbReference type="Proteomes" id="UP000564496"/>
    </source>
</evidence>
<keyword evidence="7" id="KW-0003">3Fe-4S</keyword>
<evidence type="ECO:0000256" key="7">
    <source>
        <dbReference type="ARBA" id="ARBA00023291"/>
    </source>
</evidence>
<keyword evidence="4" id="KW-0249">Electron transport</keyword>
<keyword evidence="2" id="KW-0813">Transport</keyword>
<organism evidence="8 9">
    <name type="scientific">Nocardioides panzhihuensis</name>
    <dbReference type="NCBI Taxonomy" id="860243"/>
    <lineage>
        <taxon>Bacteria</taxon>
        <taxon>Bacillati</taxon>
        <taxon>Actinomycetota</taxon>
        <taxon>Actinomycetes</taxon>
        <taxon>Propionibacteriales</taxon>
        <taxon>Nocardioidaceae</taxon>
        <taxon>Nocardioides</taxon>
    </lineage>
</organism>
<proteinExistence type="predicted"/>
<dbReference type="Proteomes" id="UP000564496">
    <property type="component" value="Unassembled WGS sequence"/>
</dbReference>
<dbReference type="SUPFAM" id="SSF54862">
    <property type="entry name" value="4Fe-4S ferredoxins"/>
    <property type="match status" value="1"/>
</dbReference>
<dbReference type="AlphaFoldDB" id="A0A7Z0DMF0"/>
<keyword evidence="5" id="KW-0408">Iron</keyword>
<dbReference type="PANTHER" id="PTHR36923:SF3">
    <property type="entry name" value="FERREDOXIN"/>
    <property type="match status" value="1"/>
</dbReference>
<dbReference type="PANTHER" id="PTHR36923">
    <property type="entry name" value="FERREDOXIN"/>
    <property type="match status" value="1"/>
</dbReference>
<name>A0A7Z0DMF0_9ACTN</name>
<comment type="caution">
    <text evidence="8">The sequence shown here is derived from an EMBL/GenBank/DDBJ whole genome shotgun (WGS) entry which is preliminary data.</text>
</comment>
<evidence type="ECO:0000256" key="1">
    <source>
        <dbReference type="ARBA" id="ARBA00001927"/>
    </source>
</evidence>
<dbReference type="EMBL" id="JACBZR010000001">
    <property type="protein sequence ID" value="NYI78325.1"/>
    <property type="molecule type" value="Genomic_DNA"/>
</dbReference>
<dbReference type="Gene3D" id="3.30.70.20">
    <property type="match status" value="1"/>
</dbReference>
<gene>
    <name evidence="8" type="ORF">BJ988_002973</name>
</gene>
<evidence type="ECO:0000256" key="6">
    <source>
        <dbReference type="ARBA" id="ARBA00023014"/>
    </source>
</evidence>
<keyword evidence="6" id="KW-0411">Iron-sulfur</keyword>
<dbReference type="GO" id="GO:0046872">
    <property type="term" value="F:metal ion binding"/>
    <property type="evidence" value="ECO:0007669"/>
    <property type="project" value="UniProtKB-KW"/>
</dbReference>
<evidence type="ECO:0000256" key="5">
    <source>
        <dbReference type="ARBA" id="ARBA00023004"/>
    </source>
</evidence>